<feature type="transmembrane region" description="Helical" evidence="6">
    <location>
        <begin position="94"/>
        <end position="114"/>
    </location>
</feature>
<dbReference type="Proteomes" id="UP001642360">
    <property type="component" value="Unassembled WGS sequence"/>
</dbReference>
<protein>
    <submittedName>
        <fullName evidence="7">Uncharacterized protein</fullName>
    </submittedName>
</protein>
<dbReference type="AlphaFoldDB" id="A0ABC8RWR5"/>
<dbReference type="GO" id="GO:0016020">
    <property type="term" value="C:membrane"/>
    <property type="evidence" value="ECO:0007669"/>
    <property type="project" value="UniProtKB-SubCell"/>
</dbReference>
<evidence type="ECO:0000256" key="6">
    <source>
        <dbReference type="RuleBase" id="RU004379"/>
    </source>
</evidence>
<keyword evidence="3 6" id="KW-0812">Transmembrane</keyword>
<reference evidence="7 8" key="1">
    <citation type="submission" date="2024-02" db="EMBL/GenBank/DDBJ databases">
        <authorList>
            <person name="Vignale AGUSTIN F."/>
            <person name="Sosa J E."/>
            <person name="Modenutti C."/>
        </authorList>
    </citation>
    <scope>NUCLEOTIDE SEQUENCE [LARGE SCALE GENOMIC DNA]</scope>
</reference>
<dbReference type="InterPro" id="IPR006214">
    <property type="entry name" value="Bax_inhibitor_1-related"/>
</dbReference>
<organism evidence="7 8">
    <name type="scientific">Ilex paraguariensis</name>
    <name type="common">yerba mate</name>
    <dbReference type="NCBI Taxonomy" id="185542"/>
    <lineage>
        <taxon>Eukaryota</taxon>
        <taxon>Viridiplantae</taxon>
        <taxon>Streptophyta</taxon>
        <taxon>Embryophyta</taxon>
        <taxon>Tracheophyta</taxon>
        <taxon>Spermatophyta</taxon>
        <taxon>Magnoliopsida</taxon>
        <taxon>eudicotyledons</taxon>
        <taxon>Gunneridae</taxon>
        <taxon>Pentapetalae</taxon>
        <taxon>asterids</taxon>
        <taxon>campanulids</taxon>
        <taxon>Aquifoliales</taxon>
        <taxon>Aquifoliaceae</taxon>
        <taxon>Ilex</taxon>
    </lineage>
</organism>
<keyword evidence="5 6" id="KW-0472">Membrane</keyword>
<sequence>MLLVRFVCTGIRSTMNRYFQIDWNVLFGMNPPPVQIHLIQVYLTLFCTLMSSASGAYLHLLWNIGGLLTLLACIGTGMCLILAQLWNEWKGVPLLLVTAFCQGASIGPLFGLVFKTDPGIIFTAYVAIAVAFGCFSVAAMLSHRRGYIYLGGLLSSSHIIPIWLEFASTVFGDYPIFWKCVLKKGAENDKE</sequence>
<evidence type="ECO:0000313" key="7">
    <source>
        <dbReference type="EMBL" id="CAK9149421.1"/>
    </source>
</evidence>
<evidence type="ECO:0000256" key="1">
    <source>
        <dbReference type="ARBA" id="ARBA00004141"/>
    </source>
</evidence>
<evidence type="ECO:0000256" key="3">
    <source>
        <dbReference type="ARBA" id="ARBA00022692"/>
    </source>
</evidence>
<name>A0ABC8RWR5_9AQUA</name>
<evidence type="ECO:0000256" key="5">
    <source>
        <dbReference type="ARBA" id="ARBA00023136"/>
    </source>
</evidence>
<dbReference type="PANTHER" id="PTHR23291">
    <property type="entry name" value="BAX INHIBITOR-RELATED"/>
    <property type="match status" value="1"/>
</dbReference>
<comment type="caution">
    <text evidence="6">Lacks conserved residue(s) required for the propagation of feature annotation.</text>
</comment>
<dbReference type="PANTHER" id="PTHR23291:SF32">
    <property type="entry name" value="BAX INHIBITOR 1"/>
    <property type="match status" value="1"/>
</dbReference>
<gene>
    <name evidence="7" type="ORF">ILEXP_LOCUS17461</name>
</gene>
<feature type="transmembrane region" description="Helical" evidence="6">
    <location>
        <begin position="120"/>
        <end position="140"/>
    </location>
</feature>
<dbReference type="EMBL" id="CAUOFW020001870">
    <property type="protein sequence ID" value="CAK9149421.1"/>
    <property type="molecule type" value="Genomic_DNA"/>
</dbReference>
<dbReference type="Pfam" id="PF01027">
    <property type="entry name" value="Bax1-I"/>
    <property type="match status" value="1"/>
</dbReference>
<feature type="transmembrane region" description="Helical" evidence="6">
    <location>
        <begin position="39"/>
        <end position="58"/>
    </location>
</feature>
<evidence type="ECO:0000256" key="4">
    <source>
        <dbReference type="ARBA" id="ARBA00022989"/>
    </source>
</evidence>
<keyword evidence="4 6" id="KW-1133">Transmembrane helix</keyword>
<evidence type="ECO:0000313" key="8">
    <source>
        <dbReference type="Proteomes" id="UP001642360"/>
    </source>
</evidence>
<accession>A0ABC8RWR5</accession>
<evidence type="ECO:0000256" key="2">
    <source>
        <dbReference type="ARBA" id="ARBA00010350"/>
    </source>
</evidence>
<comment type="subcellular location">
    <subcellularLocation>
        <location evidence="1">Membrane</location>
        <topology evidence="1">Multi-pass membrane protein</topology>
    </subcellularLocation>
</comment>
<proteinExistence type="inferred from homology"/>
<comment type="caution">
    <text evidence="7">The sequence shown here is derived from an EMBL/GenBank/DDBJ whole genome shotgun (WGS) entry which is preliminary data.</text>
</comment>
<keyword evidence="8" id="KW-1185">Reference proteome</keyword>
<comment type="similarity">
    <text evidence="2 6">Belongs to the BI1 family.</text>
</comment>
<feature type="transmembrane region" description="Helical" evidence="6">
    <location>
        <begin position="64"/>
        <end position="82"/>
    </location>
</feature>